<sequence>MGGRHTATLPASTPAIAGRVTDYSDGYYMPSAVHLALPKELQGATVTSIELQGGASTYALAGVDIW</sequence>
<name>A0A4Y9F487_9MICC</name>
<dbReference type="AlphaFoldDB" id="A0A4Y9F487"/>
<evidence type="ECO:0000313" key="1">
    <source>
        <dbReference type="EMBL" id="TFU22749.1"/>
    </source>
</evidence>
<dbReference type="Proteomes" id="UP000297951">
    <property type="component" value="Unassembled WGS sequence"/>
</dbReference>
<protein>
    <submittedName>
        <fullName evidence="1">Uncharacterized protein</fullName>
    </submittedName>
</protein>
<comment type="caution">
    <text evidence="1">The sequence shown here is derived from an EMBL/GenBank/DDBJ whole genome shotgun (WGS) entry which is preliminary data.</text>
</comment>
<reference evidence="1 2" key="1">
    <citation type="submission" date="2019-03" db="EMBL/GenBank/DDBJ databases">
        <title>Diversity of the mouse oral microbiome.</title>
        <authorList>
            <person name="Joseph S."/>
            <person name="Aduse-Opoku J."/>
            <person name="Curtis M."/>
            <person name="Wade W."/>
            <person name="Hashim A."/>
        </authorList>
    </citation>
    <scope>NUCLEOTIDE SEQUENCE [LARGE SCALE GENOMIC DNA]</scope>
    <source>
        <strain evidence="2">irhom_31</strain>
    </source>
</reference>
<dbReference type="EMBL" id="SPQC01000014">
    <property type="protein sequence ID" value="TFU22749.1"/>
    <property type="molecule type" value="Genomic_DNA"/>
</dbReference>
<proteinExistence type="predicted"/>
<gene>
    <name evidence="1" type="ORF">E4U03_05260</name>
</gene>
<accession>A0A4Y9F487</accession>
<organism evidence="1 2">
    <name type="scientific">Rothia nasimurium</name>
    <dbReference type="NCBI Taxonomy" id="85336"/>
    <lineage>
        <taxon>Bacteria</taxon>
        <taxon>Bacillati</taxon>
        <taxon>Actinomycetota</taxon>
        <taxon>Actinomycetes</taxon>
        <taxon>Micrococcales</taxon>
        <taxon>Micrococcaceae</taxon>
        <taxon>Rothia</taxon>
    </lineage>
</organism>
<evidence type="ECO:0000313" key="2">
    <source>
        <dbReference type="Proteomes" id="UP000297951"/>
    </source>
</evidence>
<dbReference type="RefSeq" id="WP_135012167.1">
    <property type="nucleotide sequence ID" value="NZ_JADGLK010000014.1"/>
</dbReference>